<keyword evidence="5 13" id="KW-0732">Signal</keyword>
<evidence type="ECO:0000256" key="10">
    <source>
        <dbReference type="PROSITE-ProRule" id="PRU10144"/>
    </source>
</evidence>
<evidence type="ECO:0000256" key="4">
    <source>
        <dbReference type="ARBA" id="ARBA00022692"/>
    </source>
</evidence>
<keyword evidence="2 9" id="KW-0813">Transport</keyword>
<dbReference type="GO" id="GO:0009279">
    <property type="term" value="C:cell outer membrane"/>
    <property type="evidence" value="ECO:0007669"/>
    <property type="project" value="UniProtKB-SubCell"/>
</dbReference>
<keyword evidence="17" id="KW-1185">Reference proteome</keyword>
<dbReference type="SUPFAM" id="SSF56935">
    <property type="entry name" value="Porins"/>
    <property type="match status" value="1"/>
</dbReference>
<keyword evidence="6 11" id="KW-0798">TonB box</keyword>
<comment type="caution">
    <text evidence="16">The sequence shown here is derived from an EMBL/GenBank/DDBJ whole genome shotgun (WGS) entry which is preliminary data.</text>
</comment>
<dbReference type="InterPro" id="IPR000531">
    <property type="entry name" value="Beta-barrel_TonB"/>
</dbReference>
<dbReference type="Gene3D" id="2.170.130.10">
    <property type="entry name" value="TonB-dependent receptor, plug domain"/>
    <property type="match status" value="1"/>
</dbReference>
<name>A0A918DN63_9ALTE</name>
<keyword evidence="3 9" id="KW-1134">Transmembrane beta strand</keyword>
<evidence type="ECO:0000256" key="7">
    <source>
        <dbReference type="ARBA" id="ARBA00023136"/>
    </source>
</evidence>
<reference evidence="16" key="2">
    <citation type="submission" date="2020-09" db="EMBL/GenBank/DDBJ databases">
        <authorList>
            <person name="Sun Q."/>
            <person name="Zhou Y."/>
        </authorList>
    </citation>
    <scope>NUCLEOTIDE SEQUENCE</scope>
    <source>
        <strain evidence="16">CGMCC 1.7086</strain>
    </source>
</reference>
<keyword evidence="8 9" id="KW-0998">Cell outer membrane</keyword>
<keyword evidence="7 9" id="KW-0472">Membrane</keyword>
<sequence>MHSNSRISRAVHYALATTAVFGFSVQSFAQDINESAVTVEKIQVTGSRILREGAIAPSPVTVISGQELVETGAMNIGEVLNELPSLAATFSLANSGRSIGTAGLSILDLRGMGTARTLVLVDGRRHVASSAGSSAVDTNTIPTAWLDSVEIITGGASAVYGADAVTGVVNFRLKKNITGVDFSATKGLAEEGPYKNDKISLSFGQDFADGRGNIAFAAEYASQDGMNANDRDQTRTPYMSVRNPDSKDYRDENGVFIHDGIADNVTRYNTGWVDNLPGGNTYVNGAWYAFDPDGSVRLQDVSNPDTSGYKCTDCEFLNLTNYVELQPTFDRLNLNTKGSFEVSEALNLFAEGKFVRTRGQAIGQPAFYDGTNAPVLIQRDNAFIHESLAALMDANNLDTLELNRFLEDAGRRVEDNTRETKRFVLGAEGVFGSDWGYETYALFGETRLKQWNRNNLVRDNFANATDAIRLANGDIVCRDEAARAAGCVPVNLFGENSISEESRDYINTTSYSNSTIRQTVFNASINNSALFELPAGFVGFSAGVEYRKEESESVPDAFASTGATFFNAFQYEKGDFNVKEVFAEISAPLLTDLPFVDELLFDAAVRYADYSTIGSATSWKAGLDWTINSELRMRATYSEALRAPNIGELYGPQNQTFFRSIKDPCSLDNKQSAARVENCKALGIAEDFVLNDPGASVEGLLGGNPDLEAEESQSYTVGLVYQPEFVDGLSLTLDYWSIDIDDAIDSVAAQDILNKCVDSSSGLNMQFCNLVERDAVTKQLKLITTIAQNVAAQTAKGVDFEVGYDFDLAGGRMSSKLVGTYLESRRTYSFQDQPGEFEEEAGTAGDAQWQANFSLRYSYGEWSATWRTLYVDAVSLYSEQDLAINPDPSDNMGYGSYFLTNTQAAYQFDNGIKVAVGIDNLFDRDLPTFTRGTTETTGLYNNIGRLFYTTASYKF</sequence>
<dbReference type="PROSITE" id="PS52016">
    <property type="entry name" value="TONB_DEPENDENT_REC_3"/>
    <property type="match status" value="1"/>
</dbReference>
<organism evidence="16 17">
    <name type="scientific">Bowmanella pacifica</name>
    <dbReference type="NCBI Taxonomy" id="502051"/>
    <lineage>
        <taxon>Bacteria</taxon>
        <taxon>Pseudomonadati</taxon>
        <taxon>Pseudomonadota</taxon>
        <taxon>Gammaproteobacteria</taxon>
        <taxon>Alteromonadales</taxon>
        <taxon>Alteromonadaceae</taxon>
        <taxon>Bowmanella</taxon>
    </lineage>
</organism>
<evidence type="ECO:0000256" key="12">
    <source>
        <dbReference type="SAM" id="MobiDB-lite"/>
    </source>
</evidence>
<accession>A0A918DN63</accession>
<dbReference type="PANTHER" id="PTHR47234">
    <property type="match status" value="1"/>
</dbReference>
<dbReference type="InterPro" id="IPR037066">
    <property type="entry name" value="Plug_dom_sf"/>
</dbReference>
<feature type="domain" description="TonB-dependent receptor-like beta-barrel" evidence="14">
    <location>
        <begin position="398"/>
        <end position="921"/>
    </location>
</feature>
<evidence type="ECO:0000256" key="2">
    <source>
        <dbReference type="ARBA" id="ARBA00022448"/>
    </source>
</evidence>
<dbReference type="InterPro" id="IPR010917">
    <property type="entry name" value="TonB_rcpt_CS"/>
</dbReference>
<dbReference type="InterPro" id="IPR036942">
    <property type="entry name" value="Beta-barrel_TonB_sf"/>
</dbReference>
<dbReference type="InterPro" id="IPR012910">
    <property type="entry name" value="Plug_dom"/>
</dbReference>
<keyword evidence="16" id="KW-0675">Receptor</keyword>
<feature type="short sequence motif" description="TonB C-terminal box" evidence="10">
    <location>
        <begin position="938"/>
        <end position="955"/>
    </location>
</feature>
<evidence type="ECO:0000259" key="15">
    <source>
        <dbReference type="Pfam" id="PF07715"/>
    </source>
</evidence>
<evidence type="ECO:0000256" key="5">
    <source>
        <dbReference type="ARBA" id="ARBA00022729"/>
    </source>
</evidence>
<evidence type="ECO:0000256" key="9">
    <source>
        <dbReference type="PROSITE-ProRule" id="PRU01360"/>
    </source>
</evidence>
<keyword evidence="4 9" id="KW-0812">Transmembrane</keyword>
<protein>
    <submittedName>
        <fullName evidence="16">TonB-dependent receptor</fullName>
    </submittedName>
</protein>
<feature type="signal peptide" evidence="13">
    <location>
        <begin position="1"/>
        <end position="29"/>
    </location>
</feature>
<dbReference type="Gene3D" id="2.40.170.20">
    <property type="entry name" value="TonB-dependent receptor, beta-barrel domain"/>
    <property type="match status" value="1"/>
</dbReference>
<evidence type="ECO:0000259" key="14">
    <source>
        <dbReference type="Pfam" id="PF00593"/>
    </source>
</evidence>
<dbReference type="InterPro" id="IPR039426">
    <property type="entry name" value="TonB-dep_rcpt-like"/>
</dbReference>
<evidence type="ECO:0000313" key="17">
    <source>
        <dbReference type="Proteomes" id="UP000606935"/>
    </source>
</evidence>
<evidence type="ECO:0000256" key="6">
    <source>
        <dbReference type="ARBA" id="ARBA00023077"/>
    </source>
</evidence>
<gene>
    <name evidence="16" type="primary">btuB</name>
    <name evidence="16" type="ORF">GCM10010982_33910</name>
</gene>
<reference evidence="16" key="1">
    <citation type="journal article" date="2014" name="Int. J. Syst. Evol. Microbiol.">
        <title>Complete genome sequence of Corynebacterium casei LMG S-19264T (=DSM 44701T), isolated from a smear-ripened cheese.</title>
        <authorList>
            <consortium name="US DOE Joint Genome Institute (JGI-PGF)"/>
            <person name="Walter F."/>
            <person name="Albersmeier A."/>
            <person name="Kalinowski J."/>
            <person name="Ruckert C."/>
        </authorList>
    </citation>
    <scope>NUCLEOTIDE SEQUENCE</scope>
    <source>
        <strain evidence="16">CGMCC 1.7086</strain>
    </source>
</reference>
<evidence type="ECO:0000256" key="3">
    <source>
        <dbReference type="ARBA" id="ARBA00022452"/>
    </source>
</evidence>
<evidence type="ECO:0000313" key="16">
    <source>
        <dbReference type="EMBL" id="GGO73434.1"/>
    </source>
</evidence>
<dbReference type="PANTHER" id="PTHR47234:SF2">
    <property type="entry name" value="TONB-DEPENDENT RECEPTOR"/>
    <property type="match status" value="1"/>
</dbReference>
<dbReference type="Pfam" id="PF00593">
    <property type="entry name" value="TonB_dep_Rec_b-barrel"/>
    <property type="match status" value="1"/>
</dbReference>
<feature type="chain" id="PRO_5036673818" evidence="13">
    <location>
        <begin position="30"/>
        <end position="955"/>
    </location>
</feature>
<comment type="subcellular location">
    <subcellularLocation>
        <location evidence="1 9">Cell outer membrane</location>
        <topology evidence="1 9">Multi-pass membrane protein</topology>
    </subcellularLocation>
</comment>
<proteinExistence type="inferred from homology"/>
<dbReference type="RefSeq" id="WP_188697965.1">
    <property type="nucleotide sequence ID" value="NZ_BMLS01000007.1"/>
</dbReference>
<dbReference type="EMBL" id="BMLS01000007">
    <property type="protein sequence ID" value="GGO73434.1"/>
    <property type="molecule type" value="Genomic_DNA"/>
</dbReference>
<dbReference type="Proteomes" id="UP000606935">
    <property type="component" value="Unassembled WGS sequence"/>
</dbReference>
<evidence type="ECO:0000256" key="13">
    <source>
        <dbReference type="SAM" id="SignalP"/>
    </source>
</evidence>
<evidence type="ECO:0000256" key="1">
    <source>
        <dbReference type="ARBA" id="ARBA00004571"/>
    </source>
</evidence>
<evidence type="ECO:0000256" key="11">
    <source>
        <dbReference type="RuleBase" id="RU003357"/>
    </source>
</evidence>
<feature type="domain" description="TonB-dependent receptor plug" evidence="15">
    <location>
        <begin position="56"/>
        <end position="168"/>
    </location>
</feature>
<feature type="region of interest" description="Disordered" evidence="12">
    <location>
        <begin position="226"/>
        <end position="245"/>
    </location>
</feature>
<dbReference type="AlphaFoldDB" id="A0A918DN63"/>
<evidence type="ECO:0000256" key="8">
    <source>
        <dbReference type="ARBA" id="ARBA00023237"/>
    </source>
</evidence>
<dbReference type="Pfam" id="PF07715">
    <property type="entry name" value="Plug"/>
    <property type="match status" value="1"/>
</dbReference>
<comment type="similarity">
    <text evidence="9 11">Belongs to the TonB-dependent receptor family.</text>
</comment>
<dbReference type="PROSITE" id="PS01156">
    <property type="entry name" value="TONB_DEPENDENT_REC_2"/>
    <property type="match status" value="1"/>
</dbReference>